<dbReference type="Gene3D" id="2.160.10.10">
    <property type="entry name" value="Hexapeptide repeat proteins"/>
    <property type="match status" value="1"/>
</dbReference>
<dbReference type="EMBL" id="JAEDAK010000003">
    <property type="protein sequence ID" value="MBH9576429.1"/>
    <property type="molecule type" value="Genomic_DNA"/>
</dbReference>
<dbReference type="PANTHER" id="PTHR23416">
    <property type="entry name" value="SIALIC ACID SYNTHASE-RELATED"/>
    <property type="match status" value="1"/>
</dbReference>
<dbReference type="PANTHER" id="PTHR23416:SF78">
    <property type="entry name" value="LIPOPOLYSACCHARIDE BIOSYNTHESIS O-ACETYL TRANSFERASE WBBJ-RELATED"/>
    <property type="match status" value="1"/>
</dbReference>
<organism evidence="1 2">
    <name type="scientific">Inhella proteolytica</name>
    <dbReference type="NCBI Taxonomy" id="2795029"/>
    <lineage>
        <taxon>Bacteria</taxon>
        <taxon>Pseudomonadati</taxon>
        <taxon>Pseudomonadota</taxon>
        <taxon>Betaproteobacteria</taxon>
        <taxon>Burkholderiales</taxon>
        <taxon>Sphaerotilaceae</taxon>
        <taxon>Inhella</taxon>
    </lineage>
</organism>
<name>A0A931IZ33_9BURK</name>
<evidence type="ECO:0000313" key="1">
    <source>
        <dbReference type="EMBL" id="MBH9576429.1"/>
    </source>
</evidence>
<reference evidence="1" key="1">
    <citation type="submission" date="2020-12" db="EMBL/GenBank/DDBJ databases">
        <title>The genome sequence of Inhella sp. 1Y17.</title>
        <authorList>
            <person name="Liu Y."/>
        </authorList>
    </citation>
    <scope>NUCLEOTIDE SEQUENCE</scope>
    <source>
        <strain evidence="1">1Y17</strain>
    </source>
</reference>
<gene>
    <name evidence="1" type="ORF">I7X39_05865</name>
</gene>
<dbReference type="InterPro" id="IPR011004">
    <property type="entry name" value="Trimer_LpxA-like_sf"/>
</dbReference>
<dbReference type="RefSeq" id="WP_198110049.1">
    <property type="nucleotide sequence ID" value="NZ_JAEDAK010000003.1"/>
</dbReference>
<proteinExistence type="predicted"/>
<dbReference type="InterPro" id="IPR051159">
    <property type="entry name" value="Hexapeptide_acetyltransf"/>
</dbReference>
<dbReference type="SUPFAM" id="SSF51161">
    <property type="entry name" value="Trimeric LpxA-like enzymes"/>
    <property type="match status" value="1"/>
</dbReference>
<protein>
    <submittedName>
        <fullName evidence="1">Acetyltransferase</fullName>
    </submittedName>
</protein>
<dbReference type="Proteomes" id="UP000613266">
    <property type="component" value="Unassembled WGS sequence"/>
</dbReference>
<sequence length="241" mass="26411">MQILTESNVLGIDEQHPDAAHFTVLRYQDGLSSHIPKGLFRNNHDEDISQAPWGRFQIGRDSILGPGSIAKYDGNQQSLLIGRHVRGGLRLRFLLNGQHETRSAAMSMFGGGGVRVPRPPQHGDTVLQNDLWIGDEAMLLGGVTIANGSVIGARSLVPAGLQTEPYGIYQGNPARLMGFRFGEKLRAALLELAWWDQPFEWVRQHAEFFALDLAEDEGRALEGVQELLRERAAAPDGVAAG</sequence>
<accession>A0A931IZ33</accession>
<keyword evidence="2" id="KW-1185">Reference proteome</keyword>
<dbReference type="AlphaFoldDB" id="A0A931IZ33"/>
<comment type="caution">
    <text evidence="1">The sequence shown here is derived from an EMBL/GenBank/DDBJ whole genome shotgun (WGS) entry which is preliminary data.</text>
</comment>
<evidence type="ECO:0000313" key="2">
    <source>
        <dbReference type="Proteomes" id="UP000613266"/>
    </source>
</evidence>